<dbReference type="EMBL" id="CAMGYJ010000009">
    <property type="protein sequence ID" value="CAI0544232.1"/>
    <property type="molecule type" value="Genomic_DNA"/>
</dbReference>
<keyword evidence="3" id="KW-1185">Reference proteome</keyword>
<feature type="region of interest" description="Disordered" evidence="1">
    <location>
        <begin position="1"/>
        <end position="68"/>
    </location>
</feature>
<dbReference type="AlphaFoldDB" id="A0AAV0QFG5"/>
<evidence type="ECO:0000256" key="1">
    <source>
        <dbReference type="SAM" id="MobiDB-lite"/>
    </source>
</evidence>
<evidence type="ECO:0000313" key="2">
    <source>
        <dbReference type="EMBL" id="CAI0544232.1"/>
    </source>
</evidence>
<evidence type="ECO:0000313" key="3">
    <source>
        <dbReference type="Proteomes" id="UP001154282"/>
    </source>
</evidence>
<reference evidence="2" key="1">
    <citation type="submission" date="2022-08" db="EMBL/GenBank/DDBJ databases">
        <authorList>
            <person name="Gutierrez-Valencia J."/>
        </authorList>
    </citation>
    <scope>NUCLEOTIDE SEQUENCE</scope>
</reference>
<accession>A0AAV0QFG5</accession>
<protein>
    <submittedName>
        <fullName evidence="2">Uncharacterized protein</fullName>
    </submittedName>
</protein>
<comment type="caution">
    <text evidence="2">The sequence shown here is derived from an EMBL/GenBank/DDBJ whole genome shotgun (WGS) entry which is preliminary data.</text>
</comment>
<dbReference type="Proteomes" id="UP001154282">
    <property type="component" value="Unassembled WGS sequence"/>
</dbReference>
<proteinExistence type="predicted"/>
<gene>
    <name evidence="2" type="ORF">LITE_LOCUS43111</name>
</gene>
<organism evidence="2 3">
    <name type="scientific">Linum tenue</name>
    <dbReference type="NCBI Taxonomy" id="586396"/>
    <lineage>
        <taxon>Eukaryota</taxon>
        <taxon>Viridiplantae</taxon>
        <taxon>Streptophyta</taxon>
        <taxon>Embryophyta</taxon>
        <taxon>Tracheophyta</taxon>
        <taxon>Spermatophyta</taxon>
        <taxon>Magnoliopsida</taxon>
        <taxon>eudicotyledons</taxon>
        <taxon>Gunneridae</taxon>
        <taxon>Pentapetalae</taxon>
        <taxon>rosids</taxon>
        <taxon>fabids</taxon>
        <taxon>Malpighiales</taxon>
        <taxon>Linaceae</taxon>
        <taxon>Linum</taxon>
    </lineage>
</organism>
<sequence length="68" mass="7244">SSGLASRELKHRTPRPVATTATNPNPLLNQAKKATSNPTNPVLRGGLNPKNPNPNPIVDASNFHLVKL</sequence>
<feature type="non-terminal residue" evidence="2">
    <location>
        <position position="1"/>
    </location>
</feature>
<name>A0AAV0QFG5_9ROSI</name>
<feature type="compositionally biased region" description="Polar residues" evidence="1">
    <location>
        <begin position="19"/>
        <end position="40"/>
    </location>
</feature>